<dbReference type="InterPro" id="IPR003016">
    <property type="entry name" value="2-oxoA_DH_lipoyl-BS"/>
</dbReference>
<dbReference type="InterPro" id="IPR000089">
    <property type="entry name" value="Biotin_lipoyl"/>
</dbReference>
<proteinExistence type="predicted"/>
<dbReference type="PROSITE" id="PS00189">
    <property type="entry name" value="LIPOYL"/>
    <property type="match status" value="1"/>
</dbReference>
<dbReference type="GO" id="GO:0006086">
    <property type="term" value="P:pyruvate decarboxylation to acetyl-CoA"/>
    <property type="evidence" value="ECO:0007669"/>
    <property type="project" value="InterPro"/>
</dbReference>
<dbReference type="EC" id="2.3.1.12" evidence="3"/>
<dbReference type="GO" id="GO:0004742">
    <property type="term" value="F:dihydrolipoyllysine-residue acetyltransferase activity"/>
    <property type="evidence" value="ECO:0007669"/>
    <property type="project" value="UniProtKB-EC"/>
</dbReference>
<dbReference type="CDD" id="cd06849">
    <property type="entry name" value="lipoyl_domain"/>
    <property type="match status" value="1"/>
</dbReference>
<name>A0A644TMW1_9ZZZZ</name>
<comment type="caution">
    <text evidence="3">The sequence shown here is derived from an EMBL/GenBank/DDBJ whole genome shotgun (WGS) entry which is preliminary data.</text>
</comment>
<keyword evidence="3" id="KW-0808">Transferase</keyword>
<accession>A0A644TMW1</accession>
<keyword evidence="3" id="KW-0012">Acyltransferase</keyword>
<dbReference type="InterPro" id="IPR045257">
    <property type="entry name" value="E2/Pdx1"/>
</dbReference>
<evidence type="ECO:0000256" key="1">
    <source>
        <dbReference type="ARBA" id="ARBA00022823"/>
    </source>
</evidence>
<keyword evidence="1" id="KW-0450">Lipoyl</keyword>
<reference evidence="3" key="1">
    <citation type="submission" date="2019-08" db="EMBL/GenBank/DDBJ databases">
        <authorList>
            <person name="Kucharzyk K."/>
            <person name="Murdoch R.W."/>
            <person name="Higgins S."/>
            <person name="Loffler F."/>
        </authorList>
    </citation>
    <scope>NUCLEOTIDE SEQUENCE</scope>
</reference>
<dbReference type="PROSITE" id="PS50968">
    <property type="entry name" value="BIOTINYL_LIPOYL"/>
    <property type="match status" value="1"/>
</dbReference>
<keyword evidence="3" id="KW-0670">Pyruvate</keyword>
<feature type="domain" description="Lipoyl-binding" evidence="2">
    <location>
        <begin position="10"/>
        <end position="85"/>
    </location>
</feature>
<dbReference type="InterPro" id="IPR011053">
    <property type="entry name" value="Single_hybrid_motif"/>
</dbReference>
<evidence type="ECO:0000259" key="2">
    <source>
        <dbReference type="PROSITE" id="PS50968"/>
    </source>
</evidence>
<protein>
    <submittedName>
        <fullName evidence="3">Dihydrolipoyllysine-residue acetyltransferase component of pyruvate dehydrogenase complex</fullName>
        <ecNumber evidence="3">2.3.1.12</ecNumber>
    </submittedName>
</protein>
<evidence type="ECO:0000313" key="3">
    <source>
        <dbReference type="EMBL" id="MPL67727.1"/>
    </source>
</evidence>
<organism evidence="3">
    <name type="scientific">bioreactor metagenome</name>
    <dbReference type="NCBI Taxonomy" id="1076179"/>
    <lineage>
        <taxon>unclassified sequences</taxon>
        <taxon>metagenomes</taxon>
        <taxon>ecological metagenomes</taxon>
    </lineage>
</organism>
<dbReference type="EMBL" id="VSSQ01000038">
    <property type="protein sequence ID" value="MPL67727.1"/>
    <property type="molecule type" value="Genomic_DNA"/>
</dbReference>
<sequence>MYEIEGDTMRKEVIMPKMGLDMTEGTITRWYKKIGDRIEKDELLLEIETDKAVTDVEAAVSGTLAEIVRGEGEEVDVGTVIAWIETT</sequence>
<dbReference type="Pfam" id="PF00364">
    <property type="entry name" value="Biotin_lipoyl"/>
    <property type="match status" value="1"/>
</dbReference>
<dbReference type="PANTHER" id="PTHR23151:SF90">
    <property type="entry name" value="DIHYDROLIPOYLLYSINE-RESIDUE ACETYLTRANSFERASE COMPONENT OF PYRUVATE DEHYDROGENASE COMPLEX, MITOCHONDRIAL-RELATED"/>
    <property type="match status" value="1"/>
</dbReference>
<dbReference type="SUPFAM" id="SSF51230">
    <property type="entry name" value="Single hybrid motif"/>
    <property type="match status" value="1"/>
</dbReference>
<gene>
    <name evidence="3" type="primary">aceF_1</name>
    <name evidence="3" type="ORF">SDC9_13425</name>
</gene>
<dbReference type="Gene3D" id="2.40.50.100">
    <property type="match status" value="1"/>
</dbReference>
<dbReference type="PANTHER" id="PTHR23151">
    <property type="entry name" value="DIHYDROLIPOAMIDE ACETYL/SUCCINYL-TRANSFERASE-RELATED"/>
    <property type="match status" value="1"/>
</dbReference>
<dbReference type="GO" id="GO:0045254">
    <property type="term" value="C:pyruvate dehydrogenase complex"/>
    <property type="evidence" value="ECO:0007669"/>
    <property type="project" value="InterPro"/>
</dbReference>
<dbReference type="AlphaFoldDB" id="A0A644TMW1"/>